<dbReference type="GO" id="GO:0016020">
    <property type="term" value="C:membrane"/>
    <property type="evidence" value="ECO:0007669"/>
    <property type="project" value="UniProtKB-SubCell"/>
</dbReference>
<name>A0A0W0TKA0_9GAMM</name>
<dbReference type="STRING" id="453.Lfee_2376"/>
<reference evidence="7 9" key="2">
    <citation type="submission" date="2018-06" db="EMBL/GenBank/DDBJ databases">
        <authorList>
            <consortium name="Pathogen Informatics"/>
            <person name="Doyle S."/>
        </authorList>
    </citation>
    <scope>NUCLEOTIDE SEQUENCE [LARGE SCALE GENOMIC DNA]</scope>
    <source>
        <strain evidence="7 9">NCTC12022</strain>
    </source>
</reference>
<evidence type="ECO:0000313" key="7">
    <source>
        <dbReference type="EMBL" id="SPX60224.1"/>
    </source>
</evidence>
<dbReference type="InterPro" id="IPR051692">
    <property type="entry name" value="OMP-like"/>
</dbReference>
<dbReference type="Proteomes" id="UP000251942">
    <property type="component" value="Unassembled WGS sequence"/>
</dbReference>
<evidence type="ECO:0000313" key="8">
    <source>
        <dbReference type="Proteomes" id="UP000054698"/>
    </source>
</evidence>
<protein>
    <submittedName>
        <fullName evidence="7">Opacity protein and related surface antigens</fullName>
    </submittedName>
</protein>
<evidence type="ECO:0000256" key="4">
    <source>
        <dbReference type="SAM" id="SignalP"/>
    </source>
</evidence>
<dbReference type="InterPro" id="IPR027385">
    <property type="entry name" value="Beta-barrel_OMP"/>
</dbReference>
<dbReference type="EMBL" id="UASS01000007">
    <property type="protein sequence ID" value="SPX60224.1"/>
    <property type="molecule type" value="Genomic_DNA"/>
</dbReference>
<keyword evidence="3" id="KW-0472">Membrane</keyword>
<evidence type="ECO:0000256" key="3">
    <source>
        <dbReference type="ARBA" id="ARBA00023136"/>
    </source>
</evidence>
<evidence type="ECO:0000256" key="2">
    <source>
        <dbReference type="ARBA" id="ARBA00022729"/>
    </source>
</evidence>
<evidence type="ECO:0000313" key="9">
    <source>
        <dbReference type="Proteomes" id="UP000251942"/>
    </source>
</evidence>
<dbReference type="PANTHER" id="PTHR34001">
    <property type="entry name" value="BLL7405 PROTEIN"/>
    <property type="match status" value="1"/>
</dbReference>
<dbReference type="InterPro" id="IPR011250">
    <property type="entry name" value="OMP/PagP_B-barrel"/>
</dbReference>
<keyword evidence="2 4" id="KW-0732">Signal</keyword>
<dbReference type="SUPFAM" id="SSF56925">
    <property type="entry name" value="OMPA-like"/>
    <property type="match status" value="1"/>
</dbReference>
<proteinExistence type="predicted"/>
<feature type="chain" id="PRO_5033245342" evidence="4">
    <location>
        <begin position="24"/>
        <end position="220"/>
    </location>
</feature>
<evidence type="ECO:0000259" key="5">
    <source>
        <dbReference type="Pfam" id="PF13505"/>
    </source>
</evidence>
<comment type="subcellular location">
    <subcellularLocation>
        <location evidence="1">Membrane</location>
    </subcellularLocation>
</comment>
<dbReference type="PATRIC" id="fig|453.4.peg.2602"/>
<dbReference type="Pfam" id="PF13505">
    <property type="entry name" value="OMP_b-brl"/>
    <property type="match status" value="1"/>
</dbReference>
<dbReference type="EMBL" id="LNYB01000082">
    <property type="protein sequence ID" value="KTC96014.1"/>
    <property type="molecule type" value="Genomic_DNA"/>
</dbReference>
<dbReference type="Proteomes" id="UP000054698">
    <property type="component" value="Unassembled WGS sequence"/>
</dbReference>
<gene>
    <name evidence="6" type="ORF">Lfee_2376</name>
    <name evidence="7" type="ORF">NCTC12022_00940</name>
</gene>
<dbReference type="Gene3D" id="2.40.160.20">
    <property type="match status" value="1"/>
</dbReference>
<evidence type="ECO:0000256" key="1">
    <source>
        <dbReference type="ARBA" id="ARBA00004370"/>
    </source>
</evidence>
<dbReference type="RefSeq" id="WP_058447093.1">
    <property type="nucleotide sequence ID" value="NZ_CAAAHT010000019.1"/>
</dbReference>
<feature type="domain" description="Outer membrane protein beta-barrel" evidence="5">
    <location>
        <begin position="19"/>
        <end position="205"/>
    </location>
</feature>
<reference evidence="6 8" key="1">
    <citation type="submission" date="2015-11" db="EMBL/GenBank/DDBJ databases">
        <title>Genomic analysis of 38 Legionella species identifies large and diverse effector repertoires.</title>
        <authorList>
            <person name="Burstein D."/>
            <person name="Amaro F."/>
            <person name="Zusman T."/>
            <person name="Lifshitz Z."/>
            <person name="Cohen O."/>
            <person name="Gilbert J.A."/>
            <person name="Pupko T."/>
            <person name="Shuman H.A."/>
            <person name="Segal G."/>
        </authorList>
    </citation>
    <scope>NUCLEOTIDE SEQUENCE [LARGE SCALE GENOMIC DNA]</scope>
    <source>
        <strain evidence="6 8">WO-44C</strain>
    </source>
</reference>
<evidence type="ECO:0000313" key="6">
    <source>
        <dbReference type="EMBL" id="KTC96014.1"/>
    </source>
</evidence>
<feature type="signal peptide" evidence="4">
    <location>
        <begin position="1"/>
        <end position="23"/>
    </location>
</feature>
<dbReference type="PANTHER" id="PTHR34001:SF3">
    <property type="entry name" value="BLL7405 PROTEIN"/>
    <property type="match status" value="1"/>
</dbReference>
<dbReference type="AlphaFoldDB" id="A0A0W0TKA0"/>
<organism evidence="6 8">
    <name type="scientific">Legionella feeleii</name>
    <dbReference type="NCBI Taxonomy" id="453"/>
    <lineage>
        <taxon>Bacteria</taxon>
        <taxon>Pseudomonadati</taxon>
        <taxon>Pseudomonadota</taxon>
        <taxon>Gammaproteobacteria</taxon>
        <taxon>Legionellales</taxon>
        <taxon>Legionellaceae</taxon>
        <taxon>Legionella</taxon>
    </lineage>
</organism>
<accession>A0A0W0TKA0</accession>
<keyword evidence="8" id="KW-1185">Reference proteome</keyword>
<sequence>MLRKTIFAFILLPLSCWSAGFYAGAGAGPDIIDFKEYAFVKSQNTPPNFDVLDKTHKTGKGVFGSLFAGHGWQHGSWYLAAEANITVSTVEFASANNEYVNSNITDTTFEMPYSYSLSGLPGFLFGDSTLFYGRVGYTNGRFKITTRDNSLASIRRNLGGLRAGLGMNQKINEHLAARIEYSYLRYKKVTFAVLDNETLKTTTITPTGNQVEFGLIYNFG</sequence>